<dbReference type="EMBL" id="JBHSUA010000015">
    <property type="protein sequence ID" value="MFC6396710.1"/>
    <property type="molecule type" value="Genomic_DNA"/>
</dbReference>
<dbReference type="PROSITE" id="PS50949">
    <property type="entry name" value="HTH_GNTR"/>
    <property type="match status" value="1"/>
</dbReference>
<dbReference type="Proteomes" id="UP001596266">
    <property type="component" value="Unassembled WGS sequence"/>
</dbReference>
<evidence type="ECO:0000256" key="1">
    <source>
        <dbReference type="ARBA" id="ARBA00023015"/>
    </source>
</evidence>
<name>A0ABW1X020_9ACTN</name>
<evidence type="ECO:0000256" key="3">
    <source>
        <dbReference type="ARBA" id="ARBA00023163"/>
    </source>
</evidence>
<keyword evidence="2" id="KW-0238">DNA-binding</keyword>
<proteinExistence type="predicted"/>
<dbReference type="Pfam" id="PF00392">
    <property type="entry name" value="GntR"/>
    <property type="match status" value="1"/>
</dbReference>
<dbReference type="InterPro" id="IPR036390">
    <property type="entry name" value="WH_DNA-bd_sf"/>
</dbReference>
<comment type="caution">
    <text evidence="5">The sequence shown here is derived from an EMBL/GenBank/DDBJ whole genome shotgun (WGS) entry which is preliminary data.</text>
</comment>
<dbReference type="CDD" id="cd07377">
    <property type="entry name" value="WHTH_GntR"/>
    <property type="match status" value="1"/>
</dbReference>
<feature type="domain" description="HTH gntR-type" evidence="4">
    <location>
        <begin position="9"/>
        <end position="77"/>
    </location>
</feature>
<keyword evidence="1" id="KW-0805">Transcription regulation</keyword>
<dbReference type="SUPFAM" id="SSF46785">
    <property type="entry name" value="Winged helix' DNA-binding domain"/>
    <property type="match status" value="1"/>
</dbReference>
<sequence length="122" mass="13745">MAIDFDPAKPIWRQLVAEFSRRIVVGEWGAGDRMPGVRELAAELGVNPNTVQRALAEMERDGLCRSERTSGRFVTDDQTLITRLRTQQAVAFADVYAASLKGLRLDLAQATQLLNSRWREQE</sequence>
<dbReference type="Gene3D" id="1.10.10.10">
    <property type="entry name" value="Winged helix-like DNA-binding domain superfamily/Winged helix DNA-binding domain"/>
    <property type="match status" value="1"/>
</dbReference>
<evidence type="ECO:0000256" key="2">
    <source>
        <dbReference type="ARBA" id="ARBA00023125"/>
    </source>
</evidence>
<keyword evidence="6" id="KW-1185">Reference proteome</keyword>
<dbReference type="InterPro" id="IPR000524">
    <property type="entry name" value="Tscrpt_reg_HTH_GntR"/>
</dbReference>
<evidence type="ECO:0000313" key="5">
    <source>
        <dbReference type="EMBL" id="MFC6396710.1"/>
    </source>
</evidence>
<dbReference type="RefSeq" id="WP_343884299.1">
    <property type="nucleotide sequence ID" value="NZ_BAAAKI010000001.1"/>
</dbReference>
<gene>
    <name evidence="5" type="ORF">ACFP57_06880</name>
</gene>
<dbReference type="PANTHER" id="PTHR38445">
    <property type="entry name" value="HTH-TYPE TRANSCRIPTIONAL REPRESSOR YTRA"/>
    <property type="match status" value="1"/>
</dbReference>
<accession>A0ABW1X020</accession>
<dbReference type="PANTHER" id="PTHR38445:SF6">
    <property type="entry name" value="GNTR-FAMILY TRANSCRIPTIONAL REGULATOR"/>
    <property type="match status" value="1"/>
</dbReference>
<protein>
    <submittedName>
        <fullName evidence="5">GntR family transcriptional regulator</fullName>
    </submittedName>
</protein>
<reference evidence="6" key="1">
    <citation type="journal article" date="2019" name="Int. J. Syst. Evol. Microbiol.">
        <title>The Global Catalogue of Microorganisms (GCM) 10K type strain sequencing project: providing services to taxonomists for standard genome sequencing and annotation.</title>
        <authorList>
            <consortium name="The Broad Institute Genomics Platform"/>
            <consortium name="The Broad Institute Genome Sequencing Center for Infectious Disease"/>
            <person name="Wu L."/>
            <person name="Ma J."/>
        </authorList>
    </citation>
    <scope>NUCLEOTIDE SEQUENCE [LARGE SCALE GENOMIC DNA]</scope>
    <source>
        <strain evidence="6">CGMCC 1.15277</strain>
    </source>
</reference>
<keyword evidence="3" id="KW-0804">Transcription</keyword>
<evidence type="ECO:0000313" key="6">
    <source>
        <dbReference type="Proteomes" id="UP001596266"/>
    </source>
</evidence>
<dbReference type="InterPro" id="IPR036388">
    <property type="entry name" value="WH-like_DNA-bd_sf"/>
</dbReference>
<organism evidence="5 6">
    <name type="scientific">Luteococcus sanguinis</name>
    <dbReference type="NCBI Taxonomy" id="174038"/>
    <lineage>
        <taxon>Bacteria</taxon>
        <taxon>Bacillati</taxon>
        <taxon>Actinomycetota</taxon>
        <taxon>Actinomycetes</taxon>
        <taxon>Propionibacteriales</taxon>
        <taxon>Propionibacteriaceae</taxon>
        <taxon>Luteococcus</taxon>
    </lineage>
</organism>
<evidence type="ECO:0000259" key="4">
    <source>
        <dbReference type="PROSITE" id="PS50949"/>
    </source>
</evidence>
<dbReference type="SMART" id="SM00345">
    <property type="entry name" value="HTH_GNTR"/>
    <property type="match status" value="1"/>
</dbReference>